<reference evidence="2 3" key="1">
    <citation type="journal article" date="2012" name="Science">
        <title>The Paleozoic origin of enzymatic lignin decomposition reconstructed from 31 fungal genomes.</title>
        <authorList>
            <person name="Floudas D."/>
            <person name="Binder M."/>
            <person name="Riley R."/>
            <person name="Barry K."/>
            <person name="Blanchette R.A."/>
            <person name="Henrissat B."/>
            <person name="Martinez A.T."/>
            <person name="Otillar R."/>
            <person name="Spatafora J.W."/>
            <person name="Yadav J.S."/>
            <person name="Aerts A."/>
            <person name="Benoit I."/>
            <person name="Boyd A."/>
            <person name="Carlson A."/>
            <person name="Copeland A."/>
            <person name="Coutinho P.M."/>
            <person name="de Vries R.P."/>
            <person name="Ferreira P."/>
            <person name="Findley K."/>
            <person name="Foster B."/>
            <person name="Gaskell J."/>
            <person name="Glotzer D."/>
            <person name="Gorecki P."/>
            <person name="Heitman J."/>
            <person name="Hesse C."/>
            <person name="Hori C."/>
            <person name="Igarashi K."/>
            <person name="Jurgens J.A."/>
            <person name="Kallen N."/>
            <person name="Kersten P."/>
            <person name="Kohler A."/>
            <person name="Kuees U."/>
            <person name="Kumar T.K.A."/>
            <person name="Kuo A."/>
            <person name="LaButti K."/>
            <person name="Larrondo L.F."/>
            <person name="Lindquist E."/>
            <person name="Ling A."/>
            <person name="Lombard V."/>
            <person name="Lucas S."/>
            <person name="Lundell T."/>
            <person name="Martin R."/>
            <person name="McLaughlin D.J."/>
            <person name="Morgenstern I."/>
            <person name="Morin E."/>
            <person name="Murat C."/>
            <person name="Nagy L.G."/>
            <person name="Nolan M."/>
            <person name="Ohm R.A."/>
            <person name="Patyshakuliyeva A."/>
            <person name="Rokas A."/>
            <person name="Ruiz-Duenas F.J."/>
            <person name="Sabat G."/>
            <person name="Salamov A."/>
            <person name="Samejima M."/>
            <person name="Schmutz J."/>
            <person name="Slot J.C."/>
            <person name="St John F."/>
            <person name="Stenlid J."/>
            <person name="Sun H."/>
            <person name="Sun S."/>
            <person name="Syed K."/>
            <person name="Tsang A."/>
            <person name="Wiebenga A."/>
            <person name="Young D."/>
            <person name="Pisabarro A."/>
            <person name="Eastwood D.C."/>
            <person name="Martin F."/>
            <person name="Cullen D."/>
            <person name="Grigoriev I.V."/>
            <person name="Hibbett D.S."/>
        </authorList>
    </citation>
    <scope>NUCLEOTIDE SEQUENCE [LARGE SCALE GENOMIC DNA]</scope>
    <source>
        <strain evidence="2 3">LYAD-421 SS1</strain>
    </source>
</reference>
<dbReference type="InterPro" id="IPR040976">
    <property type="entry name" value="Pkinase_fungal"/>
</dbReference>
<evidence type="ECO:0000313" key="2">
    <source>
        <dbReference type="EMBL" id="EJF60817.1"/>
    </source>
</evidence>
<dbReference type="InterPro" id="IPR000719">
    <property type="entry name" value="Prot_kinase_dom"/>
</dbReference>
<dbReference type="PROSITE" id="PS00109">
    <property type="entry name" value="PROTEIN_KINASE_TYR"/>
    <property type="match status" value="1"/>
</dbReference>
<proteinExistence type="predicted"/>
<dbReference type="GO" id="GO:0004672">
    <property type="term" value="F:protein kinase activity"/>
    <property type="evidence" value="ECO:0007669"/>
    <property type="project" value="InterPro"/>
</dbReference>
<dbReference type="KEGG" id="dsq:DICSQDRAFT_43116"/>
<dbReference type="Proteomes" id="UP000053319">
    <property type="component" value="Unassembled WGS sequence"/>
</dbReference>
<feature type="domain" description="Protein kinase" evidence="1">
    <location>
        <begin position="1"/>
        <end position="53"/>
    </location>
</feature>
<protein>
    <recommendedName>
        <fullName evidence="1">Protein kinase domain-containing protein</fullName>
    </recommendedName>
</protein>
<evidence type="ECO:0000313" key="3">
    <source>
        <dbReference type="Proteomes" id="UP000053319"/>
    </source>
</evidence>
<dbReference type="GeneID" id="18841899"/>
<dbReference type="AlphaFoldDB" id="R7T0W7"/>
<dbReference type="SUPFAM" id="SSF56112">
    <property type="entry name" value="Protein kinase-like (PK-like)"/>
    <property type="match status" value="1"/>
</dbReference>
<dbReference type="GO" id="GO:0005524">
    <property type="term" value="F:ATP binding"/>
    <property type="evidence" value="ECO:0007669"/>
    <property type="project" value="InterPro"/>
</dbReference>
<dbReference type="InterPro" id="IPR008266">
    <property type="entry name" value="Tyr_kinase_AS"/>
</dbReference>
<dbReference type="HOGENOM" id="CLU_195658_1_0_1"/>
<dbReference type="Pfam" id="PF17667">
    <property type="entry name" value="Pkinase_fungal"/>
    <property type="match status" value="1"/>
</dbReference>
<accession>R7T0W7</accession>
<dbReference type="InterPro" id="IPR011009">
    <property type="entry name" value="Kinase-like_dom_sf"/>
</dbReference>
<name>R7T0W7_DICSQ</name>
<feature type="non-terminal residue" evidence="2">
    <location>
        <position position="53"/>
    </location>
</feature>
<dbReference type="PROSITE" id="PS50011">
    <property type="entry name" value="PROTEIN_KINASE_DOM"/>
    <property type="match status" value="1"/>
</dbReference>
<dbReference type="RefSeq" id="XP_007366352.1">
    <property type="nucleotide sequence ID" value="XM_007366290.1"/>
</dbReference>
<sequence>SRELLQAVRDAMKAHRRAWEVGVSHRDVSTGNVLISERPEDRLRGFLRDFDYS</sequence>
<gene>
    <name evidence="2" type="ORF">DICSQDRAFT_43116</name>
</gene>
<feature type="non-terminal residue" evidence="2">
    <location>
        <position position="1"/>
    </location>
</feature>
<evidence type="ECO:0000259" key="1">
    <source>
        <dbReference type="PROSITE" id="PS50011"/>
    </source>
</evidence>
<dbReference type="EMBL" id="JH719413">
    <property type="protein sequence ID" value="EJF60817.1"/>
    <property type="molecule type" value="Genomic_DNA"/>
</dbReference>
<organism evidence="2 3">
    <name type="scientific">Dichomitus squalens (strain LYAD-421)</name>
    <name type="common">Western red white-rot fungus</name>
    <dbReference type="NCBI Taxonomy" id="732165"/>
    <lineage>
        <taxon>Eukaryota</taxon>
        <taxon>Fungi</taxon>
        <taxon>Dikarya</taxon>
        <taxon>Basidiomycota</taxon>
        <taxon>Agaricomycotina</taxon>
        <taxon>Agaricomycetes</taxon>
        <taxon>Polyporales</taxon>
        <taxon>Polyporaceae</taxon>
        <taxon>Dichomitus</taxon>
    </lineage>
</organism>